<dbReference type="SUPFAM" id="SSF53850">
    <property type="entry name" value="Periplasmic binding protein-like II"/>
    <property type="match status" value="1"/>
</dbReference>
<sequence>MKKILSLGASVLLALSVAACSDDADEASGDEHRDITVMIAASMCGIAESAEADVEEDLGIDVTTVCAGSSDLAAQIEAGNETDILITANQKTADQIIDGDRGTQLDMIATNELVVVVPAGNPAGTTGFDESMNAADLVVCAPQVPCGDVSRQLAELNDLTLEPVSEEGSVTDVLGKITSGQGDVGLVYRTDANAAGDAVEVIDIPKSEEIPNQYPLVIVDSEEADATEQAWIDAFTTGDGKQRMEDLGFTTP</sequence>
<evidence type="ECO:0000256" key="4">
    <source>
        <dbReference type="PIRSR" id="PIRSR004846-1"/>
    </source>
</evidence>
<evidence type="ECO:0000256" key="3">
    <source>
        <dbReference type="ARBA" id="ARBA00022729"/>
    </source>
</evidence>
<dbReference type="PANTHER" id="PTHR30632:SF0">
    <property type="entry name" value="SULFATE-BINDING PROTEIN"/>
    <property type="match status" value="1"/>
</dbReference>
<protein>
    <submittedName>
        <fullName evidence="6">Molybdate ABC transporter substrate-binding protein</fullName>
    </submittedName>
</protein>
<dbReference type="GO" id="GO:0030973">
    <property type="term" value="F:molybdate ion binding"/>
    <property type="evidence" value="ECO:0007669"/>
    <property type="project" value="TreeGrafter"/>
</dbReference>
<evidence type="ECO:0000313" key="7">
    <source>
        <dbReference type="Proteomes" id="UP000280344"/>
    </source>
</evidence>
<evidence type="ECO:0000313" key="6">
    <source>
        <dbReference type="EMBL" id="AZQ77349.1"/>
    </source>
</evidence>
<organism evidence="6 7">
    <name type="scientific">Flaviflexus ciconiae</name>
    <dbReference type="NCBI Taxonomy" id="2496867"/>
    <lineage>
        <taxon>Bacteria</taxon>
        <taxon>Bacillati</taxon>
        <taxon>Actinomycetota</taxon>
        <taxon>Actinomycetes</taxon>
        <taxon>Actinomycetales</taxon>
        <taxon>Actinomycetaceae</taxon>
        <taxon>Flaviflexus</taxon>
    </lineage>
</organism>
<accession>A0A3Q9G4R2</accession>
<dbReference type="RefSeq" id="WP_126704152.1">
    <property type="nucleotide sequence ID" value="NZ_CP034593.1"/>
</dbReference>
<keyword evidence="3 5" id="KW-0732">Signal</keyword>
<feature type="signal peptide" evidence="5">
    <location>
        <begin position="1"/>
        <end position="24"/>
    </location>
</feature>
<feature type="binding site" evidence="4">
    <location>
        <position position="42"/>
    </location>
    <ligand>
        <name>molybdate</name>
        <dbReference type="ChEBI" id="CHEBI:36264"/>
    </ligand>
</feature>
<dbReference type="GO" id="GO:0015689">
    <property type="term" value="P:molybdate ion transport"/>
    <property type="evidence" value="ECO:0007669"/>
    <property type="project" value="InterPro"/>
</dbReference>
<dbReference type="PANTHER" id="PTHR30632">
    <property type="entry name" value="MOLYBDATE-BINDING PERIPLASMIC PROTEIN"/>
    <property type="match status" value="1"/>
</dbReference>
<dbReference type="NCBIfam" id="TIGR01256">
    <property type="entry name" value="modA"/>
    <property type="match status" value="1"/>
</dbReference>
<proteinExistence type="inferred from homology"/>
<reference evidence="6 7" key="1">
    <citation type="submission" date="2018-12" db="EMBL/GenBank/DDBJ databases">
        <title>Complete genome sequence of Flaviflexus sp. H23T48.</title>
        <authorList>
            <person name="Bae J.-W."/>
            <person name="Lee J.-Y."/>
        </authorList>
    </citation>
    <scope>NUCLEOTIDE SEQUENCE [LARGE SCALE GENOMIC DNA]</scope>
    <source>
        <strain evidence="6 7">H23T48</strain>
    </source>
</reference>
<keyword evidence="4" id="KW-0500">Molybdenum</keyword>
<feature type="chain" id="PRO_5018560327" evidence="5">
    <location>
        <begin position="25"/>
        <end position="252"/>
    </location>
</feature>
<dbReference type="PROSITE" id="PS51257">
    <property type="entry name" value="PROKAR_LIPOPROTEIN"/>
    <property type="match status" value="1"/>
</dbReference>
<keyword evidence="2 4" id="KW-0479">Metal-binding</keyword>
<dbReference type="AlphaFoldDB" id="A0A3Q9G4R2"/>
<dbReference type="GO" id="GO:0046872">
    <property type="term" value="F:metal ion binding"/>
    <property type="evidence" value="ECO:0007669"/>
    <property type="project" value="UniProtKB-KW"/>
</dbReference>
<evidence type="ECO:0000256" key="1">
    <source>
        <dbReference type="ARBA" id="ARBA00009175"/>
    </source>
</evidence>
<evidence type="ECO:0000256" key="2">
    <source>
        <dbReference type="ARBA" id="ARBA00022723"/>
    </source>
</evidence>
<dbReference type="Proteomes" id="UP000280344">
    <property type="component" value="Chromosome"/>
</dbReference>
<evidence type="ECO:0000256" key="5">
    <source>
        <dbReference type="SAM" id="SignalP"/>
    </source>
</evidence>
<dbReference type="KEGG" id="flh:EJ997_08420"/>
<feature type="binding site" evidence="4">
    <location>
        <position position="69"/>
    </location>
    <ligand>
        <name>molybdate</name>
        <dbReference type="ChEBI" id="CHEBI:36264"/>
    </ligand>
</feature>
<dbReference type="Gene3D" id="3.40.190.10">
    <property type="entry name" value="Periplasmic binding protein-like II"/>
    <property type="match status" value="2"/>
</dbReference>
<name>A0A3Q9G4R2_9ACTO</name>
<gene>
    <name evidence="6" type="primary">modA</name>
    <name evidence="6" type="ORF">EJ997_08420</name>
</gene>
<comment type="similarity">
    <text evidence="1">Belongs to the bacterial solute-binding protein ModA family.</text>
</comment>
<dbReference type="EMBL" id="CP034593">
    <property type="protein sequence ID" value="AZQ77349.1"/>
    <property type="molecule type" value="Genomic_DNA"/>
</dbReference>
<feature type="binding site" evidence="4">
    <location>
        <position position="170"/>
    </location>
    <ligand>
        <name>molybdate</name>
        <dbReference type="ChEBI" id="CHEBI:36264"/>
    </ligand>
</feature>
<dbReference type="Pfam" id="PF13531">
    <property type="entry name" value="SBP_bac_11"/>
    <property type="match status" value="1"/>
</dbReference>
<dbReference type="PIRSF" id="PIRSF004846">
    <property type="entry name" value="ModA"/>
    <property type="match status" value="1"/>
</dbReference>
<keyword evidence="7" id="KW-1185">Reference proteome</keyword>
<feature type="binding site" evidence="4">
    <location>
        <position position="188"/>
    </location>
    <ligand>
        <name>molybdate</name>
        <dbReference type="ChEBI" id="CHEBI:36264"/>
    </ligand>
</feature>
<dbReference type="OrthoDB" id="9785015at2"/>
<dbReference type="InterPro" id="IPR050682">
    <property type="entry name" value="ModA/WtpA"/>
</dbReference>
<dbReference type="InterPro" id="IPR005950">
    <property type="entry name" value="ModA"/>
</dbReference>